<evidence type="ECO:0000256" key="5">
    <source>
        <dbReference type="ARBA" id="ARBA00022519"/>
    </source>
</evidence>
<evidence type="ECO:0000256" key="1">
    <source>
        <dbReference type="ARBA" id="ARBA00004377"/>
    </source>
</evidence>
<evidence type="ECO:0000313" key="12">
    <source>
        <dbReference type="EMBL" id="MFC3608770.1"/>
    </source>
</evidence>
<evidence type="ECO:0000256" key="2">
    <source>
        <dbReference type="ARBA" id="ARBA00021549"/>
    </source>
</evidence>
<keyword evidence="6" id="KW-0812">Transmembrane</keyword>
<evidence type="ECO:0000256" key="3">
    <source>
        <dbReference type="ARBA" id="ARBA00022475"/>
    </source>
</evidence>
<dbReference type="Proteomes" id="UP001595630">
    <property type="component" value="Unassembled WGS sequence"/>
</dbReference>
<evidence type="ECO:0000256" key="10">
    <source>
        <dbReference type="ARBA" id="ARBA00030775"/>
    </source>
</evidence>
<accession>A0ABV7T6D2</accession>
<feature type="domain" description="General secretion pathway GspH" evidence="11">
    <location>
        <begin position="47"/>
        <end position="158"/>
    </location>
</feature>
<sequence>MKTRPMDGVTLIELVVSLSVLAILLGIAAPAFSNLIDREQANSGSKDLFRALQYARGQAIQRGQTISICGGATACATQGDWRQLLIFHDTDGDGTLGEGDEVLRSMSLPKGYHWNWRNFRSQSHMTFLPTGFTHSLNGTFTLCKEGKALSRIVVNAAGRSRIESTGDSARCL</sequence>
<dbReference type="SUPFAM" id="SSF54523">
    <property type="entry name" value="Pili subunits"/>
    <property type="match status" value="1"/>
</dbReference>
<evidence type="ECO:0000259" key="11">
    <source>
        <dbReference type="Pfam" id="PF12019"/>
    </source>
</evidence>
<dbReference type="Gene3D" id="3.55.40.10">
    <property type="entry name" value="minor pseudopilin epsh domain"/>
    <property type="match status" value="1"/>
</dbReference>
<keyword evidence="13" id="KW-1185">Reference proteome</keyword>
<keyword evidence="7" id="KW-1133">Transmembrane helix</keyword>
<dbReference type="Pfam" id="PF07963">
    <property type="entry name" value="N_methyl"/>
    <property type="match status" value="1"/>
</dbReference>
<dbReference type="NCBIfam" id="TIGR02532">
    <property type="entry name" value="IV_pilin_GFxxxE"/>
    <property type="match status" value="1"/>
</dbReference>
<keyword evidence="3" id="KW-1003">Cell membrane</keyword>
<gene>
    <name evidence="12" type="ORF">ACFOMF_13360</name>
</gene>
<keyword evidence="8" id="KW-0472">Membrane</keyword>
<reference evidence="13" key="1">
    <citation type="journal article" date="2019" name="Int. J. Syst. Evol. Microbiol.">
        <title>The Global Catalogue of Microorganisms (GCM) 10K type strain sequencing project: providing services to taxonomists for standard genome sequencing and annotation.</title>
        <authorList>
            <consortium name="The Broad Institute Genomics Platform"/>
            <consortium name="The Broad Institute Genome Sequencing Center for Infectious Disease"/>
            <person name="Wu L."/>
            <person name="Ma J."/>
        </authorList>
    </citation>
    <scope>NUCLEOTIDE SEQUENCE [LARGE SCALE GENOMIC DNA]</scope>
    <source>
        <strain evidence="13">KCTC 42447</strain>
    </source>
</reference>
<dbReference type="RefSeq" id="WP_386365608.1">
    <property type="nucleotide sequence ID" value="NZ_JBHRXZ010000022.1"/>
</dbReference>
<keyword evidence="5" id="KW-0997">Cell inner membrane</keyword>
<dbReference type="EMBL" id="JBHRXZ010000022">
    <property type="protein sequence ID" value="MFC3608770.1"/>
    <property type="molecule type" value="Genomic_DNA"/>
</dbReference>
<evidence type="ECO:0000256" key="9">
    <source>
        <dbReference type="ARBA" id="ARBA00025772"/>
    </source>
</evidence>
<protein>
    <recommendedName>
        <fullName evidence="2">Type II secretion system protein H</fullName>
    </recommendedName>
    <alternativeName>
        <fullName evidence="10">General secretion pathway protein H</fullName>
    </alternativeName>
</protein>
<dbReference type="InterPro" id="IPR012902">
    <property type="entry name" value="N_methyl_site"/>
</dbReference>
<comment type="subcellular location">
    <subcellularLocation>
        <location evidence="1">Cell inner membrane</location>
        <topology evidence="1">Single-pass membrane protein</topology>
    </subcellularLocation>
</comment>
<evidence type="ECO:0000313" key="13">
    <source>
        <dbReference type="Proteomes" id="UP001595630"/>
    </source>
</evidence>
<dbReference type="Pfam" id="PF12019">
    <property type="entry name" value="GspH"/>
    <property type="match status" value="1"/>
</dbReference>
<evidence type="ECO:0000256" key="7">
    <source>
        <dbReference type="ARBA" id="ARBA00022989"/>
    </source>
</evidence>
<comment type="caution">
    <text evidence="12">The sequence shown here is derived from an EMBL/GenBank/DDBJ whole genome shotgun (WGS) entry which is preliminary data.</text>
</comment>
<comment type="similarity">
    <text evidence="9">Belongs to the GSP H family.</text>
</comment>
<name>A0ABV7T6D2_9GAMM</name>
<proteinExistence type="inferred from homology"/>
<dbReference type="InterPro" id="IPR045584">
    <property type="entry name" value="Pilin-like"/>
</dbReference>
<organism evidence="12 13">
    <name type="scientific">Stutzerimonas tarimensis</name>
    <dbReference type="NCBI Taxonomy" id="1507735"/>
    <lineage>
        <taxon>Bacteria</taxon>
        <taxon>Pseudomonadati</taxon>
        <taxon>Pseudomonadota</taxon>
        <taxon>Gammaproteobacteria</taxon>
        <taxon>Pseudomonadales</taxon>
        <taxon>Pseudomonadaceae</taxon>
        <taxon>Stutzerimonas</taxon>
    </lineage>
</organism>
<evidence type="ECO:0000256" key="4">
    <source>
        <dbReference type="ARBA" id="ARBA00022481"/>
    </source>
</evidence>
<evidence type="ECO:0000256" key="8">
    <source>
        <dbReference type="ARBA" id="ARBA00023136"/>
    </source>
</evidence>
<dbReference type="InterPro" id="IPR022346">
    <property type="entry name" value="T2SS_GspH"/>
</dbReference>
<keyword evidence="4" id="KW-0488">Methylation</keyword>
<evidence type="ECO:0000256" key="6">
    <source>
        <dbReference type="ARBA" id="ARBA00022692"/>
    </source>
</evidence>